<organism evidence="1 2">
    <name type="scientific">Streptomyces himalayensis subsp. himalayensis</name>
    <dbReference type="NCBI Taxonomy" id="2756131"/>
    <lineage>
        <taxon>Bacteria</taxon>
        <taxon>Bacillati</taxon>
        <taxon>Actinomycetota</taxon>
        <taxon>Actinomycetes</taxon>
        <taxon>Kitasatosporales</taxon>
        <taxon>Streptomycetaceae</taxon>
        <taxon>Streptomyces</taxon>
        <taxon>Streptomyces himalayensis</taxon>
    </lineage>
</organism>
<proteinExistence type="predicted"/>
<dbReference type="Proteomes" id="UP000545761">
    <property type="component" value="Unassembled WGS sequence"/>
</dbReference>
<comment type="caution">
    <text evidence="1">The sequence shown here is derived from an EMBL/GenBank/DDBJ whole genome shotgun (WGS) entry which is preliminary data.</text>
</comment>
<dbReference type="AlphaFoldDB" id="A0A7W0DQF2"/>
<reference evidence="1 2" key="1">
    <citation type="submission" date="2020-07" db="EMBL/GenBank/DDBJ databases">
        <title>Streptomyces isolated from Indian soil.</title>
        <authorList>
            <person name="Mandal S."/>
            <person name="Maiti P.K."/>
        </authorList>
    </citation>
    <scope>NUCLEOTIDE SEQUENCE [LARGE SCALE GENOMIC DNA]</scope>
    <source>
        <strain evidence="1 2">PSKA28</strain>
    </source>
</reference>
<dbReference type="RefSeq" id="WP_181659922.1">
    <property type="nucleotide sequence ID" value="NZ_JACEHE010000016.1"/>
</dbReference>
<evidence type="ECO:0000313" key="2">
    <source>
        <dbReference type="Proteomes" id="UP000545761"/>
    </source>
</evidence>
<protein>
    <submittedName>
        <fullName evidence="1">Uncharacterized protein</fullName>
    </submittedName>
</protein>
<gene>
    <name evidence="1" type="ORF">H1D24_25025</name>
</gene>
<dbReference type="EMBL" id="JACEHE010000016">
    <property type="protein sequence ID" value="MBA2948990.1"/>
    <property type="molecule type" value="Genomic_DNA"/>
</dbReference>
<sequence length="150" mass="16283">MKFIKAEWNPEWRGYWTDPSGYVAKLPKLADDLPKGARAFALDSDHYDFGSPRCIKDLKLIGASLAAGGGADFEIRFGPNKWKHECGLVIKYAQVSELYLAVNGSGSSVDDLGSVLLDEILPARRGCSQEIVFTGGVISISCADLNAGWE</sequence>
<evidence type="ECO:0000313" key="1">
    <source>
        <dbReference type="EMBL" id="MBA2948990.1"/>
    </source>
</evidence>
<accession>A0A7W0DQF2</accession>
<name>A0A7W0DQF2_9ACTN</name>